<evidence type="ECO:0000313" key="2">
    <source>
        <dbReference type="EMBL" id="GGA83571.1"/>
    </source>
</evidence>
<feature type="transmembrane region" description="Helical" evidence="1">
    <location>
        <begin position="79"/>
        <end position="96"/>
    </location>
</feature>
<comment type="caution">
    <text evidence="2">The sequence shown here is derived from an EMBL/GenBank/DDBJ whole genome shotgun (WGS) entry which is preliminary data.</text>
</comment>
<keyword evidence="1" id="KW-0812">Transmembrane</keyword>
<accession>A0A916S4W6</accession>
<protein>
    <recommendedName>
        <fullName evidence="4">YlaH-like protein</fullName>
    </recommendedName>
</protein>
<evidence type="ECO:0000256" key="1">
    <source>
        <dbReference type="SAM" id="Phobius"/>
    </source>
</evidence>
<proteinExistence type="predicted"/>
<dbReference type="Pfam" id="PF14036">
    <property type="entry name" value="YlaH"/>
    <property type="match status" value="1"/>
</dbReference>
<name>A0A916S4W6_9BACI</name>
<evidence type="ECO:0000313" key="3">
    <source>
        <dbReference type="Proteomes" id="UP000613512"/>
    </source>
</evidence>
<keyword evidence="1" id="KW-1133">Transmembrane helix</keyword>
<dbReference type="EMBL" id="BMEY01000016">
    <property type="protein sequence ID" value="GGA83571.1"/>
    <property type="molecule type" value="Genomic_DNA"/>
</dbReference>
<keyword evidence="1" id="KW-0472">Membrane</keyword>
<organism evidence="2 3">
    <name type="scientific">Ornithinibacillus halotolerans</name>
    <dbReference type="NCBI Taxonomy" id="1274357"/>
    <lineage>
        <taxon>Bacteria</taxon>
        <taxon>Bacillati</taxon>
        <taxon>Bacillota</taxon>
        <taxon>Bacilli</taxon>
        <taxon>Bacillales</taxon>
        <taxon>Bacillaceae</taxon>
        <taxon>Ornithinibacillus</taxon>
    </lineage>
</organism>
<dbReference type="AlphaFoldDB" id="A0A916S4W6"/>
<keyword evidence="3" id="KW-1185">Reference proteome</keyword>
<evidence type="ECO:0008006" key="4">
    <source>
        <dbReference type="Google" id="ProtNLM"/>
    </source>
</evidence>
<reference evidence="2" key="1">
    <citation type="journal article" date="2014" name="Int. J. Syst. Evol. Microbiol.">
        <title>Complete genome sequence of Corynebacterium casei LMG S-19264T (=DSM 44701T), isolated from a smear-ripened cheese.</title>
        <authorList>
            <consortium name="US DOE Joint Genome Institute (JGI-PGF)"/>
            <person name="Walter F."/>
            <person name="Albersmeier A."/>
            <person name="Kalinowski J."/>
            <person name="Ruckert C."/>
        </authorList>
    </citation>
    <scope>NUCLEOTIDE SEQUENCE</scope>
    <source>
        <strain evidence="2">CGMCC 1.12408</strain>
    </source>
</reference>
<dbReference type="Proteomes" id="UP000613512">
    <property type="component" value="Unassembled WGS sequence"/>
</dbReference>
<gene>
    <name evidence="2" type="ORF">GCM10008025_28370</name>
</gene>
<dbReference type="RefSeq" id="WP_188385334.1">
    <property type="nucleotide sequence ID" value="NZ_BMEY01000016.1"/>
</dbReference>
<sequence length="103" mass="11734">MVYNFILENFGIENMFNILYPVNLVLAAIAYKLGFAKKLPLLKSIIVYILLAVGIFVLYLLFIMWSVATGGKPLPLTESLLIICIVLAIYRTRLYFQRKTKSA</sequence>
<reference evidence="2" key="2">
    <citation type="submission" date="2020-09" db="EMBL/GenBank/DDBJ databases">
        <authorList>
            <person name="Sun Q."/>
            <person name="Zhou Y."/>
        </authorList>
    </citation>
    <scope>NUCLEOTIDE SEQUENCE</scope>
    <source>
        <strain evidence="2">CGMCC 1.12408</strain>
    </source>
</reference>
<dbReference type="InterPro" id="IPR025620">
    <property type="entry name" value="YlaH"/>
</dbReference>
<feature type="transmembrane region" description="Helical" evidence="1">
    <location>
        <begin position="15"/>
        <end position="33"/>
    </location>
</feature>
<feature type="transmembrane region" description="Helical" evidence="1">
    <location>
        <begin position="45"/>
        <end position="67"/>
    </location>
</feature>